<dbReference type="EMBL" id="RAZT01000010">
    <property type="protein sequence ID" value="RKN29932.1"/>
    <property type="molecule type" value="Genomic_DNA"/>
</dbReference>
<dbReference type="AlphaFoldDB" id="A0A3A9XYT6"/>
<dbReference type="Proteomes" id="UP000275865">
    <property type="component" value="Unassembled WGS sequence"/>
</dbReference>
<sequence length="66" mass="7878">MTTPHCPQPAQHYITEVNKGSIRMQTWQRHLNDMYAQGYRLSHVFEQDGNTVQVYEHHWHPDGFRA</sequence>
<evidence type="ECO:0000313" key="2">
    <source>
        <dbReference type="Proteomes" id="UP000275865"/>
    </source>
</evidence>
<proteinExistence type="predicted"/>
<name>A0A3A9XYT6_9ACTN</name>
<reference evidence="1 2" key="1">
    <citation type="submission" date="2018-09" db="EMBL/GenBank/DDBJ databases">
        <title>Micromonospora sp. nov. MS1-9, isolated from a root of Musa sp.</title>
        <authorList>
            <person name="Kuncharoen N."/>
            <person name="Kudo T."/>
            <person name="Ohkuma M."/>
            <person name="Yuki M."/>
            <person name="Tanasupawat S."/>
        </authorList>
    </citation>
    <scope>NUCLEOTIDE SEQUENCE [LARGE SCALE GENOMIC DNA]</scope>
    <source>
        <strain evidence="1 2">MS1-9</strain>
    </source>
</reference>
<protein>
    <recommendedName>
        <fullName evidence="3">DUF4177 domain-containing protein</fullName>
    </recommendedName>
</protein>
<evidence type="ECO:0008006" key="3">
    <source>
        <dbReference type="Google" id="ProtNLM"/>
    </source>
</evidence>
<gene>
    <name evidence="1" type="ORF">D7044_20190</name>
</gene>
<dbReference type="RefSeq" id="WP_120689888.1">
    <property type="nucleotide sequence ID" value="NZ_RAZT01000010.1"/>
</dbReference>
<accession>A0A3A9XYT6</accession>
<organism evidence="1 2">
    <name type="scientific">Micromonospora musae</name>
    <dbReference type="NCBI Taxonomy" id="1894970"/>
    <lineage>
        <taxon>Bacteria</taxon>
        <taxon>Bacillati</taxon>
        <taxon>Actinomycetota</taxon>
        <taxon>Actinomycetes</taxon>
        <taxon>Micromonosporales</taxon>
        <taxon>Micromonosporaceae</taxon>
        <taxon>Micromonospora</taxon>
    </lineage>
</organism>
<evidence type="ECO:0000313" key="1">
    <source>
        <dbReference type="EMBL" id="RKN29932.1"/>
    </source>
</evidence>
<comment type="caution">
    <text evidence="1">The sequence shown here is derived from an EMBL/GenBank/DDBJ whole genome shotgun (WGS) entry which is preliminary data.</text>
</comment>